<evidence type="ECO:0000313" key="2">
    <source>
        <dbReference type="Proteomes" id="UP001523401"/>
    </source>
</evidence>
<sequence length="124" mass="14106">MKRLVIDLDDTLTVNNPDLSYSEKEPNLPLIAKLREYKAMGFEILIQTARNMRTYQGSVGKINANTLPVIIDWLNKHDVPYDEIYVGKPWCGTEGFYVDDRAIRPSEFVSLSLSEINALIETGK</sequence>
<reference evidence="1 2" key="1">
    <citation type="submission" date="2022-06" db="EMBL/GenBank/DDBJ databases">
        <title>Whole-genome of Asaia lannensis strain LMG 27011T.</title>
        <authorList>
            <person name="Sombolestani A."/>
        </authorList>
    </citation>
    <scope>NUCLEOTIDE SEQUENCE [LARGE SCALE GENOMIC DNA]</scope>
    <source>
        <strain evidence="1 2">NBRC 102526</strain>
    </source>
</reference>
<proteinExistence type="predicted"/>
<dbReference type="SUPFAM" id="SSF56784">
    <property type="entry name" value="HAD-like"/>
    <property type="match status" value="1"/>
</dbReference>
<dbReference type="InterPro" id="IPR036412">
    <property type="entry name" value="HAD-like_sf"/>
</dbReference>
<accession>A0ABT1CJ02</accession>
<dbReference type="Proteomes" id="UP001523401">
    <property type="component" value="Unassembled WGS sequence"/>
</dbReference>
<organism evidence="1 2">
    <name type="scientific">Asaia lannensis NBRC 102526</name>
    <dbReference type="NCBI Taxonomy" id="1307926"/>
    <lineage>
        <taxon>Bacteria</taxon>
        <taxon>Pseudomonadati</taxon>
        <taxon>Pseudomonadota</taxon>
        <taxon>Alphaproteobacteria</taxon>
        <taxon>Acetobacterales</taxon>
        <taxon>Acetobacteraceae</taxon>
        <taxon>Asaia</taxon>
    </lineage>
</organism>
<dbReference type="NCBIfam" id="TIGR01689">
    <property type="entry name" value="EcbF-BcbF"/>
    <property type="match status" value="1"/>
</dbReference>
<dbReference type="EMBL" id="JAMXQU010000011">
    <property type="protein sequence ID" value="MCO6160848.1"/>
    <property type="molecule type" value="Genomic_DNA"/>
</dbReference>
<dbReference type="InterPro" id="IPR010039">
    <property type="entry name" value="EcbF_BcbF"/>
</dbReference>
<dbReference type="InterPro" id="IPR023214">
    <property type="entry name" value="HAD_sf"/>
</dbReference>
<gene>
    <name evidence="1" type="ORF">NF685_12480</name>
</gene>
<name>A0ABT1CJ02_9PROT</name>
<dbReference type="RefSeq" id="WP_222546181.1">
    <property type="nucleotide sequence ID" value="NZ_BAPW01000040.1"/>
</dbReference>
<comment type="caution">
    <text evidence="1">The sequence shown here is derived from an EMBL/GenBank/DDBJ whole genome shotgun (WGS) entry which is preliminary data.</text>
</comment>
<dbReference type="Gene3D" id="3.40.50.1000">
    <property type="entry name" value="HAD superfamily/HAD-like"/>
    <property type="match status" value="1"/>
</dbReference>
<keyword evidence="2" id="KW-1185">Reference proteome</keyword>
<protein>
    <submittedName>
        <fullName evidence="1">Capsular biosynthesis protein</fullName>
    </submittedName>
</protein>
<evidence type="ECO:0000313" key="1">
    <source>
        <dbReference type="EMBL" id="MCO6160848.1"/>
    </source>
</evidence>